<dbReference type="Gene3D" id="3.30.60.30">
    <property type="match status" value="2"/>
</dbReference>
<dbReference type="AlphaFoldDB" id="A0A6P5NZB5"/>
<dbReference type="Proteomes" id="UP000515126">
    <property type="component" value="Chromosome 18"/>
</dbReference>
<protein>
    <submittedName>
        <fullName evidence="7">Serine protease inhibitor Kazal-type 10 isoform X1</fullName>
    </submittedName>
</protein>
<evidence type="ECO:0000256" key="2">
    <source>
        <dbReference type="ARBA" id="ARBA00022900"/>
    </source>
</evidence>
<reference evidence="7" key="1">
    <citation type="submission" date="2025-08" db="UniProtKB">
        <authorList>
            <consortium name="RefSeq"/>
        </authorList>
    </citation>
    <scope>IDENTIFICATION</scope>
</reference>
<dbReference type="InterPro" id="IPR036058">
    <property type="entry name" value="Kazal_dom_sf"/>
</dbReference>
<organism evidence="6 7">
    <name type="scientific">Mus caroli</name>
    <name type="common">Ryukyu mouse</name>
    <name type="synonym">Ricefield mouse</name>
    <dbReference type="NCBI Taxonomy" id="10089"/>
    <lineage>
        <taxon>Eukaryota</taxon>
        <taxon>Metazoa</taxon>
        <taxon>Chordata</taxon>
        <taxon>Craniata</taxon>
        <taxon>Vertebrata</taxon>
        <taxon>Euteleostomi</taxon>
        <taxon>Mammalia</taxon>
        <taxon>Eutheria</taxon>
        <taxon>Euarchontoglires</taxon>
        <taxon>Glires</taxon>
        <taxon>Rodentia</taxon>
        <taxon>Myomorpha</taxon>
        <taxon>Muroidea</taxon>
        <taxon>Muridae</taxon>
        <taxon>Murinae</taxon>
        <taxon>Mus</taxon>
        <taxon>Mus</taxon>
    </lineage>
</organism>
<proteinExistence type="predicted"/>
<dbReference type="InterPro" id="IPR001239">
    <property type="entry name" value="Prot_inh_Kazal-m"/>
</dbReference>
<dbReference type="Pfam" id="PF00050">
    <property type="entry name" value="Kazal_1"/>
    <property type="match status" value="2"/>
</dbReference>
<keyword evidence="4" id="KW-0472">Membrane</keyword>
<keyword evidence="4" id="KW-1133">Transmembrane helix</keyword>
<dbReference type="PROSITE" id="PS00282">
    <property type="entry name" value="KAZAL_1"/>
    <property type="match status" value="1"/>
</dbReference>
<dbReference type="PROSITE" id="PS51465">
    <property type="entry name" value="KAZAL_2"/>
    <property type="match status" value="2"/>
</dbReference>
<keyword evidence="3" id="KW-1015">Disulfide bond</keyword>
<dbReference type="InterPro" id="IPR002350">
    <property type="entry name" value="Kazal_dom"/>
</dbReference>
<feature type="domain" description="Kazal-like" evidence="5">
    <location>
        <begin position="106"/>
        <end position="162"/>
    </location>
</feature>
<keyword evidence="1 7" id="KW-0646">Protease inhibitor</keyword>
<accession>A0A6P5NZB5</accession>
<dbReference type="CDD" id="cd00104">
    <property type="entry name" value="KAZAL_FS"/>
    <property type="match status" value="2"/>
</dbReference>
<evidence type="ECO:0000259" key="5">
    <source>
        <dbReference type="PROSITE" id="PS51465"/>
    </source>
</evidence>
<evidence type="ECO:0000256" key="1">
    <source>
        <dbReference type="ARBA" id="ARBA00022690"/>
    </source>
</evidence>
<dbReference type="SMART" id="SM00280">
    <property type="entry name" value="KAZAL"/>
    <property type="match status" value="2"/>
</dbReference>
<dbReference type="PANTHER" id="PTHR21312">
    <property type="entry name" value="SERINE PROTEASE INHIBITOR"/>
    <property type="match status" value="1"/>
</dbReference>
<feature type="domain" description="Kazal-like" evidence="5">
    <location>
        <begin position="29"/>
        <end position="69"/>
    </location>
</feature>
<dbReference type="SUPFAM" id="SSF100895">
    <property type="entry name" value="Kazal-type serine protease inhibitors"/>
    <property type="match status" value="2"/>
</dbReference>
<dbReference type="PANTHER" id="PTHR21312:SF38">
    <property type="entry name" value="SERINE PROTEASE INHIBITOR KAZAL-TYPE 10"/>
    <property type="match status" value="1"/>
</dbReference>
<feature type="transmembrane region" description="Helical" evidence="4">
    <location>
        <begin position="6"/>
        <end position="26"/>
    </location>
</feature>
<dbReference type="KEGG" id="mcal:110284943"/>
<dbReference type="PRINTS" id="PR00290">
    <property type="entry name" value="KAZALINHBTR"/>
</dbReference>
<evidence type="ECO:0000256" key="4">
    <source>
        <dbReference type="SAM" id="Phobius"/>
    </source>
</evidence>
<sequence>MKLSSLWSNAVVINVAIALYTETAFLSKPKLKIDCRPYLESNDKCTREYAPVCSTSGKTYCNKCTFCKALILDTMSSSPLWIKITFVLALVVPFYYETTFAFSKEARRQPDCNKYRTFPNQCTREWNPVCGTNGLTYSNECVFCNAKIAAKEKLDYRHFGPC</sequence>
<dbReference type="RefSeq" id="XP_021006613.1">
    <property type="nucleotide sequence ID" value="XM_021150954.1"/>
</dbReference>
<name>A0A6P5NZB5_MUSCR</name>
<dbReference type="GO" id="GO:0004867">
    <property type="term" value="F:serine-type endopeptidase inhibitor activity"/>
    <property type="evidence" value="ECO:0007669"/>
    <property type="project" value="UniProtKB-KW"/>
</dbReference>
<keyword evidence="6" id="KW-1185">Reference proteome</keyword>
<dbReference type="GeneID" id="110284943"/>
<keyword evidence="4" id="KW-0812">Transmembrane</keyword>
<feature type="transmembrane region" description="Helical" evidence="4">
    <location>
        <begin position="80"/>
        <end position="96"/>
    </location>
</feature>
<evidence type="ECO:0000313" key="6">
    <source>
        <dbReference type="Proteomes" id="UP000515126"/>
    </source>
</evidence>
<keyword evidence="2 7" id="KW-0722">Serine protease inhibitor</keyword>
<evidence type="ECO:0000313" key="7">
    <source>
        <dbReference type="RefSeq" id="XP_021006613.1"/>
    </source>
</evidence>
<gene>
    <name evidence="7" type="primary">LOC110284943</name>
</gene>
<evidence type="ECO:0000256" key="3">
    <source>
        <dbReference type="ARBA" id="ARBA00023157"/>
    </source>
</evidence>